<sequence>MAKMKERIPFSEAQKMVEKIREILEKEKVEFGIYGSFIRREATIGDIDILVNEKDYERVKNILKNLPFYERIEIYYLPEEFKNSWESFALYLIGSGKFNVWLRGIAKRKNFLLNQYGLFNRNTGELITTKEKEIFEILGVKFIPYEKRKEIFKKEWKNYSYSPCNGS</sequence>
<keyword evidence="4" id="KW-0235">DNA replication</keyword>
<dbReference type="Pfam" id="PF14791">
    <property type="entry name" value="DNA_pol_B_thumb"/>
    <property type="match status" value="1"/>
</dbReference>
<dbReference type="GO" id="GO:0003887">
    <property type="term" value="F:DNA-directed DNA polymerase activity"/>
    <property type="evidence" value="ECO:0007669"/>
    <property type="project" value="InterPro"/>
</dbReference>
<comment type="caution">
    <text evidence="8">The sequence shown here is derived from an EMBL/GenBank/DDBJ whole genome shotgun (WGS) entry which is preliminary data.</text>
</comment>
<dbReference type="InterPro" id="IPR028207">
    <property type="entry name" value="DNA_pol_B_palm_palm"/>
</dbReference>
<keyword evidence="3" id="KW-0548">Nucleotidyltransferase</keyword>
<evidence type="ECO:0000259" key="6">
    <source>
        <dbReference type="Pfam" id="PF14792"/>
    </source>
</evidence>
<dbReference type="Proteomes" id="UP000235619">
    <property type="component" value="Unassembled WGS sequence"/>
</dbReference>
<evidence type="ECO:0000256" key="1">
    <source>
        <dbReference type="ARBA" id="ARBA00022634"/>
    </source>
</evidence>
<reference evidence="9 10" key="1">
    <citation type="submission" date="2018-01" db="EMBL/GenBank/DDBJ databases">
        <title>Metagenomic assembled genomes from two thermal pools in the Uzon Caldera, Kamchatka, Russia.</title>
        <authorList>
            <person name="Wilkins L."/>
            <person name="Ettinger C."/>
        </authorList>
    </citation>
    <scope>NUCLEOTIDE SEQUENCE [LARGE SCALE GENOMIC DNA]</scope>
    <source>
        <strain evidence="8">ARK-04</strain>
        <strain evidence="7">ZAV-08</strain>
    </source>
</reference>
<feature type="domain" description="DNA polymerase beta thumb" evidence="5">
    <location>
        <begin position="90"/>
        <end position="148"/>
    </location>
</feature>
<dbReference type="InterPro" id="IPR022312">
    <property type="entry name" value="DNA_pol_X"/>
</dbReference>
<dbReference type="InterPro" id="IPR043519">
    <property type="entry name" value="NT_sf"/>
</dbReference>
<evidence type="ECO:0000313" key="9">
    <source>
        <dbReference type="Proteomes" id="UP000235460"/>
    </source>
</evidence>
<evidence type="ECO:0000313" key="10">
    <source>
        <dbReference type="Proteomes" id="UP000235619"/>
    </source>
</evidence>
<evidence type="ECO:0000256" key="4">
    <source>
        <dbReference type="ARBA" id="ARBA00022705"/>
    </source>
</evidence>
<accession>A0A2N7QD69</accession>
<keyword evidence="2" id="KW-0808">Transferase</keyword>
<dbReference type="AlphaFoldDB" id="A0A2N7QD69"/>
<dbReference type="GO" id="GO:0003677">
    <property type="term" value="F:DNA binding"/>
    <property type="evidence" value="ECO:0007669"/>
    <property type="project" value="InterPro"/>
</dbReference>
<feature type="domain" description="DNA polymerase beta palm" evidence="6">
    <location>
        <begin position="7"/>
        <end position="64"/>
    </location>
</feature>
<dbReference type="PANTHER" id="PTHR11276:SF28">
    <property type="entry name" value="DNA POLYMERASE LAMBDA"/>
    <property type="match status" value="1"/>
</dbReference>
<dbReference type="Proteomes" id="UP000235460">
    <property type="component" value="Unassembled WGS sequence"/>
</dbReference>
<evidence type="ECO:0000256" key="3">
    <source>
        <dbReference type="ARBA" id="ARBA00022695"/>
    </source>
</evidence>
<dbReference type="InterPro" id="IPR037160">
    <property type="entry name" value="DNA_Pol_thumb_sf"/>
</dbReference>
<keyword evidence="1" id="KW-0237">DNA synthesis</keyword>
<evidence type="ECO:0000259" key="5">
    <source>
        <dbReference type="Pfam" id="PF14791"/>
    </source>
</evidence>
<dbReference type="PANTHER" id="PTHR11276">
    <property type="entry name" value="DNA POLYMERASE TYPE-X FAMILY MEMBER"/>
    <property type="match status" value="1"/>
</dbReference>
<evidence type="ECO:0000313" key="8">
    <source>
        <dbReference type="EMBL" id="PMP96502.1"/>
    </source>
</evidence>
<dbReference type="Gene3D" id="3.30.210.10">
    <property type="entry name" value="DNA polymerase, thumb domain"/>
    <property type="match status" value="1"/>
</dbReference>
<protein>
    <submittedName>
        <fullName evidence="8">Uncharacterized protein</fullName>
    </submittedName>
</protein>
<dbReference type="GO" id="GO:0006303">
    <property type="term" value="P:double-strand break repair via nonhomologous end joining"/>
    <property type="evidence" value="ECO:0007669"/>
    <property type="project" value="TreeGrafter"/>
</dbReference>
<evidence type="ECO:0000313" key="7">
    <source>
        <dbReference type="EMBL" id="PMP66578.1"/>
    </source>
</evidence>
<dbReference type="EMBL" id="PNIK01000073">
    <property type="protein sequence ID" value="PMP66578.1"/>
    <property type="molecule type" value="Genomic_DNA"/>
</dbReference>
<dbReference type="Pfam" id="PF14792">
    <property type="entry name" value="DNA_pol_B_palm"/>
    <property type="match status" value="1"/>
</dbReference>
<dbReference type="EMBL" id="PNJD01000269">
    <property type="protein sequence ID" value="PMP96502.1"/>
    <property type="molecule type" value="Genomic_DNA"/>
</dbReference>
<organism evidence="8 10">
    <name type="scientific">Thermodesulfobacterium geofontis</name>
    <dbReference type="NCBI Taxonomy" id="1295609"/>
    <lineage>
        <taxon>Bacteria</taxon>
        <taxon>Pseudomonadati</taxon>
        <taxon>Thermodesulfobacteriota</taxon>
        <taxon>Thermodesulfobacteria</taxon>
        <taxon>Thermodesulfobacteriales</taxon>
        <taxon>Thermodesulfobacteriaceae</taxon>
        <taxon>Thermodesulfobacterium</taxon>
    </lineage>
</organism>
<dbReference type="InterPro" id="IPR029398">
    <property type="entry name" value="PolB_thumb"/>
</dbReference>
<gene>
    <name evidence="8" type="ORF">C0169_04500</name>
    <name evidence="7" type="ORF">C0190_05325</name>
</gene>
<dbReference type="SUPFAM" id="SSF81301">
    <property type="entry name" value="Nucleotidyltransferase"/>
    <property type="match status" value="1"/>
</dbReference>
<dbReference type="Gene3D" id="3.30.460.10">
    <property type="entry name" value="Beta Polymerase, domain 2"/>
    <property type="match status" value="1"/>
</dbReference>
<evidence type="ECO:0000256" key="2">
    <source>
        <dbReference type="ARBA" id="ARBA00022679"/>
    </source>
</evidence>
<proteinExistence type="predicted"/>
<name>A0A2N7QD69_9BACT</name>